<name>A0A1N7E0V7_AQUAC</name>
<reference evidence="1 2" key="1">
    <citation type="submission" date="2017-01" db="EMBL/GenBank/DDBJ databases">
        <authorList>
            <person name="Mah S.A."/>
            <person name="Swanson W.J."/>
            <person name="Moy G.W."/>
            <person name="Vacquier V.D."/>
        </authorList>
    </citation>
    <scope>NUCLEOTIDE SEQUENCE [LARGE SCALE GENOMIC DNA]</scope>
    <source>
        <strain evidence="1 2">RU36E</strain>
    </source>
</reference>
<proteinExistence type="predicted"/>
<dbReference type="EMBL" id="FTMP01000010">
    <property type="protein sequence ID" value="SIQ91666.1"/>
    <property type="molecule type" value="Genomic_DNA"/>
</dbReference>
<dbReference type="RefSeq" id="WP_076428830.1">
    <property type="nucleotide sequence ID" value="NZ_FTMP01000010.1"/>
</dbReference>
<dbReference type="SUPFAM" id="SSF52218">
    <property type="entry name" value="Flavoproteins"/>
    <property type="match status" value="1"/>
</dbReference>
<dbReference type="GO" id="GO:0016655">
    <property type="term" value="F:oxidoreductase activity, acting on NAD(P)H, quinone or similar compound as acceptor"/>
    <property type="evidence" value="ECO:0007669"/>
    <property type="project" value="UniProtKB-ARBA"/>
</dbReference>
<dbReference type="GO" id="GO:0010181">
    <property type="term" value="F:FMN binding"/>
    <property type="evidence" value="ECO:0007669"/>
    <property type="project" value="InterPro"/>
</dbReference>
<dbReference type="AlphaFoldDB" id="A0A1N7E0V7"/>
<dbReference type="PANTHER" id="PTHR39201:SF1">
    <property type="entry name" value="FLAVODOXIN-LIKE DOMAIN-CONTAINING PROTEIN"/>
    <property type="match status" value="1"/>
</dbReference>
<evidence type="ECO:0000313" key="1">
    <source>
        <dbReference type="EMBL" id="SIQ91666.1"/>
    </source>
</evidence>
<dbReference type="InterPro" id="IPR029039">
    <property type="entry name" value="Flavoprotein-like_sf"/>
</dbReference>
<accession>A0A1N7E0V7</accession>
<dbReference type="PANTHER" id="PTHR39201">
    <property type="entry name" value="EXPORTED PROTEIN-RELATED"/>
    <property type="match status" value="1"/>
</dbReference>
<organism evidence="1 2">
    <name type="scientific">Aquipseudomonas alcaligenes</name>
    <name type="common">Pseudomonas alcaligenes</name>
    <dbReference type="NCBI Taxonomy" id="43263"/>
    <lineage>
        <taxon>Bacteria</taxon>
        <taxon>Pseudomonadati</taxon>
        <taxon>Pseudomonadota</taxon>
        <taxon>Gammaproteobacteria</taxon>
        <taxon>Pseudomonadales</taxon>
        <taxon>Pseudomonadaceae</taxon>
        <taxon>Aquipseudomonas</taxon>
    </lineage>
</organism>
<dbReference type="Gene3D" id="3.40.50.360">
    <property type="match status" value="1"/>
</dbReference>
<evidence type="ECO:0000313" key="2">
    <source>
        <dbReference type="Proteomes" id="UP000185841"/>
    </source>
</evidence>
<sequence length="176" mass="19547">MSNILLVCYSRTGNTRLVADELAQLTGWPLALIQDTRPRAGSSGDWRCMLDAWLRSCPDYHYQGPALENFEHVVLLTPVWMKGLAAPLRSFLSDHDLSSKRISVICTQGGRGGFNAVEEIATLTHQVPSPVQILLQSEVLSGLSPQRLEDFVVQVLASTTYQRDRQRPSWLSPVAS</sequence>
<gene>
    <name evidence="1" type="ORF">SAMN05878282_11093</name>
</gene>
<dbReference type="Proteomes" id="UP000185841">
    <property type="component" value="Unassembled WGS sequence"/>
</dbReference>
<protein>
    <submittedName>
        <fullName evidence="1">Flavodoxin</fullName>
    </submittedName>
</protein>